<evidence type="ECO:0000313" key="6">
    <source>
        <dbReference type="EMBL" id="MCM4076286.1"/>
    </source>
</evidence>
<feature type="domain" description="Transcriptional regulator LacI/GalR-like sensor" evidence="5">
    <location>
        <begin position="5"/>
        <end position="97"/>
    </location>
</feature>
<sequence length="116" mass="12128">MLLGDPPTAVTVFNDRCATGVLDVVSRAGIAVPGELSVVGYDDSSLARLAHVDLTTIAQDVAVLARLAVARAIARVEGEPVDRREVVVPPHLVVRGTAAPPPGSRRSSRRPADSGW</sequence>
<keyword evidence="1" id="KW-0805">Transcription regulation</keyword>
<dbReference type="EMBL" id="JAMQOL010000002">
    <property type="protein sequence ID" value="MCM4076286.1"/>
    <property type="molecule type" value="Genomic_DNA"/>
</dbReference>
<evidence type="ECO:0000256" key="1">
    <source>
        <dbReference type="ARBA" id="ARBA00023015"/>
    </source>
</evidence>
<organism evidence="6 7">
    <name type="scientific">Paractinoplanes hotanensis</name>
    <dbReference type="NCBI Taxonomy" id="2906497"/>
    <lineage>
        <taxon>Bacteria</taxon>
        <taxon>Bacillati</taxon>
        <taxon>Actinomycetota</taxon>
        <taxon>Actinomycetes</taxon>
        <taxon>Micromonosporales</taxon>
        <taxon>Micromonosporaceae</taxon>
        <taxon>Paractinoplanes</taxon>
    </lineage>
</organism>
<gene>
    <name evidence="6" type="ORF">LXN57_01765</name>
</gene>
<dbReference type="InterPro" id="IPR028082">
    <property type="entry name" value="Peripla_BP_I"/>
</dbReference>
<name>A0ABT0XR85_9ACTN</name>
<evidence type="ECO:0000259" key="5">
    <source>
        <dbReference type="Pfam" id="PF13377"/>
    </source>
</evidence>
<keyword evidence="3" id="KW-0804">Transcription</keyword>
<dbReference type="PANTHER" id="PTHR30146:SF153">
    <property type="entry name" value="LACTOSE OPERON REPRESSOR"/>
    <property type="match status" value="1"/>
</dbReference>
<evidence type="ECO:0000256" key="3">
    <source>
        <dbReference type="ARBA" id="ARBA00023163"/>
    </source>
</evidence>
<dbReference type="Pfam" id="PF13377">
    <property type="entry name" value="Peripla_BP_3"/>
    <property type="match status" value="1"/>
</dbReference>
<dbReference type="CDD" id="cd06267">
    <property type="entry name" value="PBP1_LacI_sugar_binding-like"/>
    <property type="match status" value="1"/>
</dbReference>
<dbReference type="RefSeq" id="WP_251796193.1">
    <property type="nucleotide sequence ID" value="NZ_JAMQOL010000002.1"/>
</dbReference>
<dbReference type="PANTHER" id="PTHR30146">
    <property type="entry name" value="LACI-RELATED TRANSCRIPTIONAL REPRESSOR"/>
    <property type="match status" value="1"/>
</dbReference>
<feature type="region of interest" description="Disordered" evidence="4">
    <location>
        <begin position="92"/>
        <end position="116"/>
    </location>
</feature>
<proteinExistence type="predicted"/>
<reference evidence="6 7" key="1">
    <citation type="submission" date="2022-06" db="EMBL/GenBank/DDBJ databases">
        <title>Actinoplanes abujensis sp. nov., isolated from Nigerian arid soil.</title>
        <authorList>
            <person name="Ding P."/>
        </authorList>
    </citation>
    <scope>NUCLEOTIDE SEQUENCE [LARGE SCALE GENOMIC DNA]</scope>
    <source>
        <strain evidence="7">TRM88002</strain>
    </source>
</reference>
<evidence type="ECO:0000256" key="4">
    <source>
        <dbReference type="SAM" id="MobiDB-lite"/>
    </source>
</evidence>
<accession>A0ABT0XR85</accession>
<evidence type="ECO:0000313" key="7">
    <source>
        <dbReference type="Proteomes" id="UP001523216"/>
    </source>
</evidence>
<keyword evidence="7" id="KW-1185">Reference proteome</keyword>
<dbReference type="Proteomes" id="UP001523216">
    <property type="component" value="Unassembled WGS sequence"/>
</dbReference>
<dbReference type="InterPro" id="IPR046335">
    <property type="entry name" value="LacI/GalR-like_sensor"/>
</dbReference>
<comment type="caution">
    <text evidence="6">The sequence shown here is derived from an EMBL/GenBank/DDBJ whole genome shotgun (WGS) entry which is preliminary data.</text>
</comment>
<dbReference type="SUPFAM" id="SSF53822">
    <property type="entry name" value="Periplasmic binding protein-like I"/>
    <property type="match status" value="1"/>
</dbReference>
<evidence type="ECO:0000256" key="2">
    <source>
        <dbReference type="ARBA" id="ARBA00023125"/>
    </source>
</evidence>
<keyword evidence="2" id="KW-0238">DNA-binding</keyword>
<dbReference type="Gene3D" id="3.40.50.2300">
    <property type="match status" value="2"/>
</dbReference>
<protein>
    <submittedName>
        <fullName evidence="6">Substrate-binding domain-containing protein</fullName>
    </submittedName>
</protein>